<evidence type="ECO:0000313" key="2">
    <source>
        <dbReference type="Proteomes" id="UP000240663"/>
    </source>
</evidence>
<keyword evidence="2" id="KW-1185">Reference proteome</keyword>
<protein>
    <submittedName>
        <fullName evidence="1">Minor tail protein</fullName>
    </submittedName>
</protein>
<gene>
    <name evidence="1" type="ORF">P13BB106kb_p115</name>
</gene>
<dbReference type="Pfam" id="PF23779">
    <property type="entry name" value="Baseplate_Tube_p140"/>
    <property type="match status" value="1"/>
</dbReference>
<dbReference type="Proteomes" id="UP000240663">
    <property type="component" value="Segment"/>
</dbReference>
<organism evidence="1 2">
    <name type="scientific">Pectobacterium phage DU_PP_V</name>
    <dbReference type="NCBI Taxonomy" id="2041492"/>
    <lineage>
        <taxon>Viruses</taxon>
        <taxon>Duplodnaviria</taxon>
        <taxon>Heunggongvirae</taxon>
        <taxon>Uroviricota</taxon>
        <taxon>Caudoviricetes</taxon>
        <taxon>Demerecviridae</taxon>
        <taxon>Mccorquodalevirinae</taxon>
        <taxon>Hongcheonvirus</taxon>
        <taxon>Hongcheonvirus DUPPV</taxon>
    </lineage>
</organism>
<reference evidence="1 2" key="1">
    <citation type="submission" date="2017-09" db="EMBL/GenBank/DDBJ databases">
        <title>Complete genome sequence of bacteriophage (DU_PP_V) infecting Pectobacterium spp.</title>
        <authorList>
            <person name="Park T.-H."/>
        </authorList>
    </citation>
    <scope>NUCLEOTIDE SEQUENCE [LARGE SCALE GENOMIC DNA]</scope>
</reference>
<proteinExistence type="predicted"/>
<sequence length="294" mass="33327">MIYPILRESRVVIEYEGRAFTMDALSSFSGSTSYGEYKSLRKTIHNRSNYAYSKIVQQEPSSISIQTPFTMGGVEGLLLHLLGWDTDKIPYEMPKFNRSVTPKMFNIYLCFKELDYICFTNCYLSAMDIVLEKSVPSISLGFESGNFYEGTYPPQGSMIQGDVMPFYPVSVLYDNTETPGLVSASISLQQQCEWIDNRSIHSIGTIYSNSQAYVRELNVSATVSTYMVSRLSGQSVLLPEYAPITIRNNIFSLNIPLARITKRADFSDVFKLEYDIIPTEDSDPVTISFMEKIR</sequence>
<evidence type="ECO:0000313" key="1">
    <source>
        <dbReference type="EMBL" id="ATS94099.1"/>
    </source>
</evidence>
<dbReference type="InterPro" id="IPR056389">
    <property type="entry name" value="Baseplate_tube_p140"/>
</dbReference>
<name>A0A2D2W725_9CAUD</name>
<accession>A0A2D2W725</accession>
<dbReference type="EMBL" id="MF979564">
    <property type="protein sequence ID" value="ATS94099.1"/>
    <property type="molecule type" value="Genomic_DNA"/>
</dbReference>